<protein>
    <recommendedName>
        <fullName evidence="10">CRISPR-associated endonuclease Cas1</fullName>
        <ecNumber evidence="10">3.1.-.-</ecNumber>
    </recommendedName>
</protein>
<evidence type="ECO:0000256" key="4">
    <source>
        <dbReference type="ARBA" id="ARBA00022801"/>
    </source>
</evidence>
<dbReference type="GO" id="GO:0051607">
    <property type="term" value="P:defense response to virus"/>
    <property type="evidence" value="ECO:0007669"/>
    <property type="project" value="UniProtKB-UniRule"/>
</dbReference>
<feature type="region of interest" description="Disordered" evidence="11">
    <location>
        <begin position="296"/>
        <end position="329"/>
    </location>
</feature>
<dbReference type="AlphaFoldDB" id="A0A1E7YKF7"/>
<proteinExistence type="inferred from homology"/>
<dbReference type="Proteomes" id="UP000175616">
    <property type="component" value="Unassembled WGS sequence"/>
</dbReference>
<gene>
    <name evidence="10" type="primary">cas1</name>
    <name evidence="13" type="ORF">BAE27_11970</name>
</gene>
<feature type="binding site" evidence="10">
    <location>
        <position position="572"/>
    </location>
    <ligand>
        <name>Mn(2+)</name>
        <dbReference type="ChEBI" id="CHEBI:29035"/>
    </ligand>
</feature>
<evidence type="ECO:0000256" key="1">
    <source>
        <dbReference type="ARBA" id="ARBA00022722"/>
    </source>
</evidence>
<dbReference type="GO" id="GO:0046872">
    <property type="term" value="F:metal ion binding"/>
    <property type="evidence" value="ECO:0007669"/>
    <property type="project" value="UniProtKB-UniRule"/>
</dbReference>
<keyword evidence="7 10" id="KW-0238">DNA-binding</keyword>
<dbReference type="RefSeq" id="WP_070113859.1">
    <property type="nucleotide sequence ID" value="NZ_LZYE01000340.1"/>
</dbReference>
<dbReference type="PANTHER" id="PTHR34353">
    <property type="entry name" value="CRISPR-ASSOCIATED ENDONUCLEASE CAS1 1"/>
    <property type="match status" value="1"/>
</dbReference>
<organism evidence="13 14">
    <name type="scientific">Acidithiobacillus caldus</name>
    <dbReference type="NCBI Taxonomy" id="33059"/>
    <lineage>
        <taxon>Bacteria</taxon>
        <taxon>Pseudomonadati</taxon>
        <taxon>Pseudomonadota</taxon>
        <taxon>Acidithiobacillia</taxon>
        <taxon>Acidithiobacillales</taxon>
        <taxon>Acidithiobacillaceae</taxon>
        <taxon>Acidithiobacillus</taxon>
    </lineage>
</organism>
<comment type="similarity">
    <text evidence="10">Belongs to the CRISPR-associated endonuclease Cas1 family.</text>
</comment>
<evidence type="ECO:0000256" key="10">
    <source>
        <dbReference type="HAMAP-Rule" id="MF_01470"/>
    </source>
</evidence>
<dbReference type="InterPro" id="IPR042206">
    <property type="entry name" value="CRISPR-assoc_Cas1_C"/>
</dbReference>
<dbReference type="EMBL" id="LZYE01000340">
    <property type="protein sequence ID" value="OFC30308.1"/>
    <property type="molecule type" value="Genomic_DNA"/>
</dbReference>
<sequence>MGPLLAEAFSDSTLLNAWHRVKENDGVAGVDGESIAGFSKNLLQNISQLQQQTMDGSYRPSPLLRVWMDRPGKSPRGLAIPTVRDRILQTAVALVIGPILDQHFEACSFAYRPAHSIQMALAAVLDHRDAGFRWVVDADIYQFFDEIAHLRLLRKVKEALPDYELVQWIARWMRAPIQDQHSLSIPRKGIAQGSPLSPLLANLYLDELDERLLENGYRVVRYADDFIVLCKDRGEAERALHLSEDVLHLLQLRIQPDKTHVTNFQEGFSFLGVNFLNDAAESDTVDLRSLLERSPIGSDRKEGDTYTSSKPLAVASPQQVSTGYRTTQHESGPLEHTLYITEQGAYLTLRNERIIIRHDGAENHSLPLHRVTQIVLQGNQLVSTALLRSCRENQTDVFLSSFTGACELRMDDLEGGGLDTWTAQVRAQEDEALLLQVAKAIIQAKLTNSRYVLRNANRHRENAEIDNVIQQLNAHRERITSCKTLDVLRGIEGIAARVYYQGIGQILQPRWHWGGRNRRPPKDPINALLSYGYGLLYQNVLGTLRRAGLNPYLGVYHQLRPGHPALASDLMEEFRALVVDRMVIKLLTDPKTTEADFVLDVHGGLPCKLGTDLRKRCIQSFEERINSTFQHPVSGVQMDFRRAMLAQARHFARVMRREETCYQPFVFR</sequence>
<evidence type="ECO:0000259" key="12">
    <source>
        <dbReference type="PROSITE" id="PS50878"/>
    </source>
</evidence>
<dbReference type="PANTHER" id="PTHR34353:SF2">
    <property type="entry name" value="CRISPR-ASSOCIATED ENDONUCLEASE CAS1 1"/>
    <property type="match status" value="1"/>
</dbReference>
<comment type="subunit">
    <text evidence="9 10">Homodimer, forms a heterotetramer with a Cas2 homodimer.</text>
</comment>
<keyword evidence="4 10" id="KW-0378">Hydrolase</keyword>
<dbReference type="EC" id="3.1.-.-" evidence="10"/>
<dbReference type="HAMAP" id="MF_01470">
    <property type="entry name" value="Cas1"/>
    <property type="match status" value="1"/>
</dbReference>
<evidence type="ECO:0000256" key="2">
    <source>
        <dbReference type="ARBA" id="ARBA00022723"/>
    </source>
</evidence>
<keyword evidence="1 10" id="KW-0540">Nuclease</keyword>
<dbReference type="InterPro" id="IPR043502">
    <property type="entry name" value="DNA/RNA_pol_sf"/>
</dbReference>
<evidence type="ECO:0000256" key="11">
    <source>
        <dbReference type="SAM" id="MobiDB-lite"/>
    </source>
</evidence>
<dbReference type="InterPro" id="IPR002729">
    <property type="entry name" value="CRISPR-assoc_Cas1"/>
</dbReference>
<evidence type="ECO:0000256" key="8">
    <source>
        <dbReference type="ARBA" id="ARBA00023211"/>
    </source>
</evidence>
<reference evidence="13 14" key="1">
    <citation type="submission" date="2016-06" db="EMBL/GenBank/DDBJ databases">
        <title>Gene turnover analysis identifies the evolutionary adaptation of the extremophile Acidithiobacillus caldus.</title>
        <authorList>
            <person name="Zhang X."/>
        </authorList>
    </citation>
    <scope>NUCLEOTIDE SEQUENCE [LARGE SCALE GENOMIC DNA]</scope>
    <source>
        <strain evidence="13 14">DX</strain>
    </source>
</reference>
<keyword evidence="3 10" id="KW-0255">Endonuclease</keyword>
<dbReference type="Pfam" id="PF00078">
    <property type="entry name" value="RVT_1"/>
    <property type="match status" value="1"/>
</dbReference>
<name>A0A1E7YKF7_9PROT</name>
<keyword evidence="6 10" id="KW-0051">Antiviral defense</keyword>
<dbReference type="GO" id="GO:0043571">
    <property type="term" value="P:maintenance of CRISPR repeat elements"/>
    <property type="evidence" value="ECO:0007669"/>
    <property type="project" value="UniProtKB-UniRule"/>
</dbReference>
<keyword evidence="2 10" id="KW-0479">Metal-binding</keyword>
<dbReference type="Gene3D" id="1.20.120.920">
    <property type="entry name" value="CRISPR-associated endonuclease Cas1, C-terminal domain"/>
    <property type="match status" value="1"/>
</dbReference>
<feature type="binding site" evidence="10">
    <location>
        <position position="557"/>
    </location>
    <ligand>
        <name>Mn(2+)</name>
        <dbReference type="ChEBI" id="CHEBI:29035"/>
    </ligand>
</feature>
<dbReference type="SUPFAM" id="SSF56672">
    <property type="entry name" value="DNA/RNA polymerases"/>
    <property type="match status" value="1"/>
</dbReference>
<evidence type="ECO:0000313" key="14">
    <source>
        <dbReference type="Proteomes" id="UP000175616"/>
    </source>
</evidence>
<comment type="caution">
    <text evidence="13">The sequence shown here is derived from an EMBL/GenBank/DDBJ whole genome shotgun (WGS) entry which is preliminary data.</text>
</comment>
<dbReference type="InterPro" id="IPR042211">
    <property type="entry name" value="CRISPR-assoc_Cas1_N"/>
</dbReference>
<dbReference type="InterPro" id="IPR000477">
    <property type="entry name" value="RT_dom"/>
</dbReference>
<evidence type="ECO:0000313" key="13">
    <source>
        <dbReference type="EMBL" id="OFC30308.1"/>
    </source>
</evidence>
<dbReference type="Gene3D" id="3.100.10.20">
    <property type="entry name" value="CRISPR-associated endonuclease Cas1, N-terminal domain"/>
    <property type="match status" value="1"/>
</dbReference>
<feature type="compositionally biased region" description="Polar residues" evidence="11">
    <location>
        <begin position="305"/>
        <end position="329"/>
    </location>
</feature>
<dbReference type="CDD" id="cd01651">
    <property type="entry name" value="RT_G2_intron"/>
    <property type="match status" value="1"/>
</dbReference>
<evidence type="ECO:0000256" key="7">
    <source>
        <dbReference type="ARBA" id="ARBA00023125"/>
    </source>
</evidence>
<dbReference type="GO" id="GO:0004519">
    <property type="term" value="F:endonuclease activity"/>
    <property type="evidence" value="ECO:0007669"/>
    <property type="project" value="UniProtKB-UniRule"/>
</dbReference>
<keyword evidence="8 10" id="KW-0464">Manganese</keyword>
<dbReference type="PROSITE" id="PS50878">
    <property type="entry name" value="RT_POL"/>
    <property type="match status" value="1"/>
</dbReference>
<evidence type="ECO:0000256" key="5">
    <source>
        <dbReference type="ARBA" id="ARBA00022842"/>
    </source>
</evidence>
<dbReference type="GO" id="GO:0003677">
    <property type="term" value="F:DNA binding"/>
    <property type="evidence" value="ECO:0007669"/>
    <property type="project" value="UniProtKB-KW"/>
</dbReference>
<evidence type="ECO:0000256" key="3">
    <source>
        <dbReference type="ARBA" id="ARBA00022759"/>
    </source>
</evidence>
<dbReference type="NCBIfam" id="TIGR00287">
    <property type="entry name" value="cas1"/>
    <property type="match status" value="1"/>
</dbReference>
<feature type="binding site" evidence="10">
    <location>
        <position position="492"/>
    </location>
    <ligand>
        <name>Mn(2+)</name>
        <dbReference type="ChEBI" id="CHEBI:29035"/>
    </ligand>
</feature>
<dbReference type="Pfam" id="PF01867">
    <property type="entry name" value="Cas_Cas1"/>
    <property type="match status" value="1"/>
</dbReference>
<evidence type="ECO:0000256" key="6">
    <source>
        <dbReference type="ARBA" id="ARBA00023118"/>
    </source>
</evidence>
<dbReference type="InterPro" id="IPR050646">
    <property type="entry name" value="Cas1"/>
</dbReference>
<feature type="domain" description="Reverse transcriptase" evidence="12">
    <location>
        <begin position="1"/>
        <end position="275"/>
    </location>
</feature>
<comment type="cofactor">
    <cofactor evidence="10">
        <name>Mg(2+)</name>
        <dbReference type="ChEBI" id="CHEBI:18420"/>
    </cofactor>
    <cofactor evidence="10">
        <name>Mn(2+)</name>
        <dbReference type="ChEBI" id="CHEBI:29035"/>
    </cofactor>
</comment>
<dbReference type="CDD" id="cd09634">
    <property type="entry name" value="Cas1_I-II-III"/>
    <property type="match status" value="1"/>
</dbReference>
<evidence type="ECO:0000256" key="9">
    <source>
        <dbReference type="ARBA" id="ARBA00038592"/>
    </source>
</evidence>
<comment type="function">
    <text evidence="10">CRISPR (clustered regularly interspaced short palindromic repeat), is an adaptive immune system that provides protection against mobile genetic elements (viruses, transposable elements and conjugative plasmids). CRISPR clusters contain spacers, sequences complementary to antecedent mobile elements, and target invading nucleic acids. CRISPR clusters are transcribed and processed into CRISPR RNA (crRNA). Acts as a dsDNA endonuclease. Involved in the integration of spacer DNA into the CRISPR cassette.</text>
</comment>
<accession>A0A1E7YKF7</accession>
<keyword evidence="5 10" id="KW-0460">Magnesium</keyword>
<dbReference type="GO" id="GO:0016787">
    <property type="term" value="F:hydrolase activity"/>
    <property type="evidence" value="ECO:0007669"/>
    <property type="project" value="UniProtKB-KW"/>
</dbReference>